<evidence type="ECO:0000259" key="25">
    <source>
        <dbReference type="PROSITE" id="PS50196"/>
    </source>
</evidence>
<dbReference type="Gene3D" id="2.30.29.30">
    <property type="entry name" value="Pleckstrin-homology domain (PH domain)/Phosphotyrosine-binding domain (PTB)"/>
    <property type="match status" value="4"/>
</dbReference>
<keyword evidence="12" id="KW-0811">Translocation</keyword>
<dbReference type="Proteomes" id="UP001165740">
    <property type="component" value="Chromosome 15"/>
</dbReference>
<dbReference type="GeneID" id="106072186"/>
<dbReference type="PROSITE" id="PS50005">
    <property type="entry name" value="TPR"/>
    <property type="match status" value="1"/>
</dbReference>
<dbReference type="PROSITE" id="PS01358">
    <property type="entry name" value="ZF_RANBP2_1"/>
    <property type="match status" value="2"/>
</dbReference>
<dbReference type="PROSITE" id="PS50196">
    <property type="entry name" value="RANBD1"/>
    <property type="match status" value="3"/>
</dbReference>
<evidence type="ECO:0000256" key="6">
    <source>
        <dbReference type="ARBA" id="ARBA00022723"/>
    </source>
</evidence>
<dbReference type="SUPFAM" id="SSF90209">
    <property type="entry name" value="Ran binding protein zinc finger-like"/>
    <property type="match status" value="2"/>
</dbReference>
<feature type="compositionally biased region" description="Gly residues" evidence="24">
    <location>
        <begin position="2335"/>
        <end position="2348"/>
    </location>
</feature>
<keyword evidence="8 21" id="KW-0863">Zinc-finger</keyword>
<dbReference type="PANTHER" id="PTHR23138:SF87">
    <property type="entry name" value="E3 SUMO-PROTEIN LIGASE RANBP2"/>
    <property type="match status" value="1"/>
</dbReference>
<dbReference type="InterPro" id="IPR019734">
    <property type="entry name" value="TPR_rpt"/>
</dbReference>
<dbReference type="InterPro" id="IPR036443">
    <property type="entry name" value="Znf_RanBP2_sf"/>
</dbReference>
<dbReference type="CDD" id="cd13179">
    <property type="entry name" value="RanBD_RanBP1"/>
    <property type="match status" value="2"/>
</dbReference>
<reference evidence="28" key="1">
    <citation type="submission" date="2025-08" db="UniProtKB">
        <authorList>
            <consortium name="RefSeq"/>
        </authorList>
    </citation>
    <scope>IDENTIFICATION</scope>
</reference>
<dbReference type="PANTHER" id="PTHR23138">
    <property type="entry name" value="RAN BINDING PROTEIN"/>
    <property type="match status" value="1"/>
</dbReference>
<dbReference type="OMA" id="DTWECSG"/>
<evidence type="ECO:0000256" key="20">
    <source>
        <dbReference type="ARBA" id="ARBA00079437"/>
    </source>
</evidence>
<feature type="compositionally biased region" description="Polar residues" evidence="24">
    <location>
        <begin position="1326"/>
        <end position="1359"/>
    </location>
</feature>
<dbReference type="SUPFAM" id="SSF48452">
    <property type="entry name" value="TPR-like"/>
    <property type="match status" value="1"/>
</dbReference>
<feature type="domain" description="RanBP2-type" evidence="26">
    <location>
        <begin position="1693"/>
        <end position="1722"/>
    </location>
</feature>
<dbReference type="Gene3D" id="1.25.40.10">
    <property type="entry name" value="Tetratricopeptide repeat domain"/>
    <property type="match status" value="1"/>
</dbReference>
<evidence type="ECO:0000256" key="10">
    <source>
        <dbReference type="ARBA" id="ARBA00022833"/>
    </source>
</evidence>
<feature type="domain" description="RanBD1" evidence="25">
    <location>
        <begin position="1460"/>
        <end position="1596"/>
    </location>
</feature>
<dbReference type="InterPro" id="IPR011993">
    <property type="entry name" value="PH-like_dom_sf"/>
</dbReference>
<protein>
    <recommendedName>
        <fullName evidence="18">Nuclear pore complex protein Nup153</fullName>
    </recommendedName>
    <alternativeName>
        <fullName evidence="20">153 kDa nucleoporin</fullName>
    </alternativeName>
    <alternativeName>
        <fullName evidence="19">Nucleoporin Nup153</fullName>
    </alternativeName>
</protein>
<evidence type="ECO:0000256" key="24">
    <source>
        <dbReference type="SAM" id="MobiDB-lite"/>
    </source>
</evidence>
<dbReference type="GO" id="GO:0006913">
    <property type="term" value="P:nucleocytoplasmic transport"/>
    <property type="evidence" value="ECO:0007669"/>
    <property type="project" value="InterPro"/>
</dbReference>
<dbReference type="SMART" id="SM00160">
    <property type="entry name" value="RanBD"/>
    <property type="match status" value="3"/>
</dbReference>
<feature type="repeat" description="TPR" evidence="22">
    <location>
        <begin position="60"/>
        <end position="93"/>
    </location>
</feature>
<evidence type="ECO:0000256" key="4">
    <source>
        <dbReference type="ARBA" id="ARBA00022448"/>
    </source>
</evidence>
<accession>A0A9W2YYC4</accession>
<feature type="region of interest" description="Disordered" evidence="24">
    <location>
        <begin position="1324"/>
        <end position="1458"/>
    </location>
</feature>
<feature type="compositionally biased region" description="Basic and acidic residues" evidence="24">
    <location>
        <begin position="832"/>
        <end position="858"/>
    </location>
</feature>
<feature type="region of interest" description="Disordered" evidence="24">
    <location>
        <begin position="947"/>
        <end position="1027"/>
    </location>
</feature>
<feature type="region of interest" description="Disordered" evidence="24">
    <location>
        <begin position="1601"/>
        <end position="1631"/>
    </location>
</feature>
<feature type="compositionally biased region" description="Polar residues" evidence="24">
    <location>
        <begin position="1892"/>
        <end position="1902"/>
    </location>
</feature>
<evidence type="ECO:0000256" key="12">
    <source>
        <dbReference type="ARBA" id="ARBA00023010"/>
    </source>
</evidence>
<dbReference type="PROSITE" id="PS50199">
    <property type="entry name" value="ZF_RANBP2_2"/>
    <property type="match status" value="2"/>
</dbReference>
<dbReference type="GO" id="GO:0003677">
    <property type="term" value="F:DNA binding"/>
    <property type="evidence" value="ECO:0007669"/>
    <property type="project" value="UniProtKB-KW"/>
</dbReference>
<feature type="compositionally biased region" description="Basic and acidic residues" evidence="24">
    <location>
        <begin position="1601"/>
        <end position="1613"/>
    </location>
</feature>
<feature type="region of interest" description="Disordered" evidence="24">
    <location>
        <begin position="2335"/>
        <end position="2366"/>
    </location>
</feature>
<keyword evidence="10" id="KW-0862">Zinc</keyword>
<feature type="region of interest" description="Disordered" evidence="24">
    <location>
        <begin position="1892"/>
        <end position="1938"/>
    </location>
</feature>
<dbReference type="RefSeq" id="XP_055867748.1">
    <property type="nucleotide sequence ID" value="XM_056011773.1"/>
</dbReference>
<keyword evidence="13" id="KW-0238">DNA-binding</keyword>
<evidence type="ECO:0000256" key="21">
    <source>
        <dbReference type="PROSITE-ProRule" id="PRU00322"/>
    </source>
</evidence>
<keyword evidence="16" id="KW-0539">Nucleus</keyword>
<feature type="domain" description="RanBP2-type" evidence="26">
    <location>
        <begin position="1639"/>
        <end position="1668"/>
    </location>
</feature>
<feature type="compositionally biased region" description="Polar residues" evidence="24">
    <location>
        <begin position="1952"/>
        <end position="1992"/>
    </location>
</feature>
<dbReference type="GO" id="GO:0015031">
    <property type="term" value="P:protein transport"/>
    <property type="evidence" value="ECO:0007669"/>
    <property type="project" value="UniProtKB-KW"/>
</dbReference>
<evidence type="ECO:0000256" key="14">
    <source>
        <dbReference type="ARBA" id="ARBA00023132"/>
    </source>
</evidence>
<evidence type="ECO:0000313" key="27">
    <source>
        <dbReference type="Proteomes" id="UP001165740"/>
    </source>
</evidence>
<evidence type="ECO:0000259" key="26">
    <source>
        <dbReference type="PROSITE" id="PS50199"/>
    </source>
</evidence>
<evidence type="ECO:0000256" key="18">
    <source>
        <dbReference type="ARBA" id="ARBA00068609"/>
    </source>
</evidence>
<comment type="cofactor">
    <cofactor evidence="1">
        <name>Zn(2+)</name>
        <dbReference type="ChEBI" id="CHEBI:29105"/>
    </cofactor>
</comment>
<feature type="region of interest" description="Disordered" evidence="24">
    <location>
        <begin position="1105"/>
        <end position="1136"/>
    </location>
</feature>
<dbReference type="InterPro" id="IPR011990">
    <property type="entry name" value="TPR-like_helical_dom_sf"/>
</dbReference>
<comment type="similarity">
    <text evidence="17">Belongs to the NUP153 family.</text>
</comment>
<dbReference type="FunFam" id="4.10.1060.10:FF:000001">
    <property type="entry name" value="Nuclear pore complex protein Nup153"/>
    <property type="match status" value="1"/>
</dbReference>
<keyword evidence="14" id="KW-0906">Nuclear pore complex</keyword>
<gene>
    <name evidence="28" type="primary">LOC106072186</name>
</gene>
<feature type="compositionally biased region" description="Low complexity" evidence="24">
    <location>
        <begin position="1616"/>
        <end position="1628"/>
    </location>
</feature>
<dbReference type="GO" id="GO:0051028">
    <property type="term" value="P:mRNA transport"/>
    <property type="evidence" value="ECO:0007669"/>
    <property type="project" value="UniProtKB-KW"/>
</dbReference>
<evidence type="ECO:0000256" key="2">
    <source>
        <dbReference type="ARBA" id="ARBA00004126"/>
    </source>
</evidence>
<feature type="compositionally biased region" description="Pro residues" evidence="24">
    <location>
        <begin position="960"/>
        <end position="973"/>
    </location>
</feature>
<comment type="subcellular location">
    <subcellularLocation>
        <location evidence="2">Nucleus membrane</location>
    </subcellularLocation>
    <subcellularLocation>
        <location evidence="3">Nucleus</location>
        <location evidence="3">Nuclear pore complex</location>
    </subcellularLocation>
</comment>
<proteinExistence type="inferred from homology"/>
<feature type="region of interest" description="Disordered" evidence="24">
    <location>
        <begin position="1952"/>
        <end position="2003"/>
    </location>
</feature>
<evidence type="ECO:0000256" key="13">
    <source>
        <dbReference type="ARBA" id="ARBA00023125"/>
    </source>
</evidence>
<feature type="domain" description="RanBD1" evidence="25">
    <location>
        <begin position="2368"/>
        <end position="2504"/>
    </location>
</feature>
<feature type="domain" description="RanBD1" evidence="25">
    <location>
        <begin position="2020"/>
        <end position="2155"/>
    </location>
</feature>
<feature type="compositionally biased region" description="Polar residues" evidence="24">
    <location>
        <begin position="800"/>
        <end position="812"/>
    </location>
</feature>
<evidence type="ECO:0000256" key="22">
    <source>
        <dbReference type="PROSITE-ProRule" id="PRU00339"/>
    </source>
</evidence>
<dbReference type="FunFam" id="2.30.29.30:FF:000018">
    <property type="entry name" value="E3 SUMO-protein ligase RanBP2"/>
    <property type="match status" value="3"/>
</dbReference>
<keyword evidence="27" id="KW-1185">Reference proteome</keyword>
<evidence type="ECO:0000256" key="1">
    <source>
        <dbReference type="ARBA" id="ARBA00001947"/>
    </source>
</evidence>
<dbReference type="GO" id="GO:0008270">
    <property type="term" value="F:zinc ion binding"/>
    <property type="evidence" value="ECO:0007669"/>
    <property type="project" value="UniProtKB-KW"/>
</dbReference>
<dbReference type="InterPro" id="IPR000156">
    <property type="entry name" value="Ran_bind_dom"/>
</dbReference>
<keyword evidence="23" id="KW-0175">Coiled coil</keyword>
<keyword evidence="11" id="KW-0653">Protein transport</keyword>
<dbReference type="GO" id="GO:0005096">
    <property type="term" value="F:GTPase activator activity"/>
    <property type="evidence" value="ECO:0007669"/>
    <property type="project" value="TreeGrafter"/>
</dbReference>
<feature type="compositionally biased region" description="Polar residues" evidence="24">
    <location>
        <begin position="1916"/>
        <end position="1927"/>
    </location>
</feature>
<dbReference type="Gene3D" id="4.10.1060.10">
    <property type="entry name" value="Zinc finger, RanBP2-type"/>
    <property type="match status" value="2"/>
</dbReference>
<dbReference type="Pfam" id="PF00638">
    <property type="entry name" value="Ran_BP1"/>
    <property type="match status" value="3"/>
</dbReference>
<dbReference type="SMART" id="SM00028">
    <property type="entry name" value="TPR"/>
    <property type="match status" value="1"/>
</dbReference>
<feature type="compositionally biased region" description="Acidic residues" evidence="24">
    <location>
        <begin position="1018"/>
        <end position="1027"/>
    </location>
</feature>
<evidence type="ECO:0000256" key="15">
    <source>
        <dbReference type="ARBA" id="ARBA00023136"/>
    </source>
</evidence>
<keyword evidence="15" id="KW-0472">Membrane</keyword>
<evidence type="ECO:0000256" key="19">
    <source>
        <dbReference type="ARBA" id="ARBA00078197"/>
    </source>
</evidence>
<dbReference type="Pfam" id="PF00641">
    <property type="entry name" value="Zn_ribbon_RanBP"/>
    <property type="match status" value="2"/>
</dbReference>
<keyword evidence="5" id="KW-0597">Phosphoprotein</keyword>
<evidence type="ECO:0000256" key="16">
    <source>
        <dbReference type="ARBA" id="ARBA00023242"/>
    </source>
</evidence>
<evidence type="ECO:0000256" key="7">
    <source>
        <dbReference type="ARBA" id="ARBA00022737"/>
    </source>
</evidence>
<dbReference type="InterPro" id="IPR045256">
    <property type="entry name" value="RanBP1_RanBD"/>
</dbReference>
<organism evidence="27 28">
    <name type="scientific">Biomphalaria glabrata</name>
    <name type="common">Bloodfluke planorb</name>
    <name type="synonym">Freshwater snail</name>
    <dbReference type="NCBI Taxonomy" id="6526"/>
    <lineage>
        <taxon>Eukaryota</taxon>
        <taxon>Metazoa</taxon>
        <taxon>Spiralia</taxon>
        <taxon>Lophotrochozoa</taxon>
        <taxon>Mollusca</taxon>
        <taxon>Gastropoda</taxon>
        <taxon>Heterobranchia</taxon>
        <taxon>Euthyneura</taxon>
        <taxon>Panpulmonata</taxon>
        <taxon>Hygrophila</taxon>
        <taxon>Lymnaeoidea</taxon>
        <taxon>Planorbidae</taxon>
        <taxon>Biomphalaria</taxon>
    </lineage>
</organism>
<name>A0A9W2YYC4_BIOGL</name>
<evidence type="ECO:0000256" key="5">
    <source>
        <dbReference type="ARBA" id="ARBA00022553"/>
    </source>
</evidence>
<dbReference type="GO" id="GO:0031965">
    <property type="term" value="C:nuclear membrane"/>
    <property type="evidence" value="ECO:0007669"/>
    <property type="project" value="UniProtKB-SubCell"/>
</dbReference>
<keyword evidence="9" id="KW-0509">mRNA transport</keyword>
<evidence type="ECO:0000256" key="9">
    <source>
        <dbReference type="ARBA" id="ARBA00022816"/>
    </source>
</evidence>
<evidence type="ECO:0000256" key="3">
    <source>
        <dbReference type="ARBA" id="ARBA00004567"/>
    </source>
</evidence>
<feature type="region of interest" description="Disordered" evidence="24">
    <location>
        <begin position="777"/>
        <end position="858"/>
    </location>
</feature>
<dbReference type="OrthoDB" id="2357150at2759"/>
<keyword evidence="4" id="KW-0813">Transport</keyword>
<evidence type="ECO:0000256" key="8">
    <source>
        <dbReference type="ARBA" id="ARBA00022771"/>
    </source>
</evidence>
<dbReference type="GO" id="GO:0005737">
    <property type="term" value="C:cytoplasm"/>
    <property type="evidence" value="ECO:0007669"/>
    <property type="project" value="TreeGrafter"/>
</dbReference>
<evidence type="ECO:0000256" key="11">
    <source>
        <dbReference type="ARBA" id="ARBA00022927"/>
    </source>
</evidence>
<dbReference type="GO" id="GO:0005643">
    <property type="term" value="C:nuclear pore"/>
    <property type="evidence" value="ECO:0007669"/>
    <property type="project" value="UniProtKB-SubCell"/>
</dbReference>
<dbReference type="InterPro" id="IPR045255">
    <property type="entry name" value="RanBP1-like"/>
</dbReference>
<evidence type="ECO:0000256" key="23">
    <source>
        <dbReference type="SAM" id="Coils"/>
    </source>
</evidence>
<keyword evidence="7" id="KW-0677">Repeat</keyword>
<dbReference type="FunFam" id="4.10.1060.10:FF:000003">
    <property type="entry name" value="E3 SUMO-protein ligase RanBP2"/>
    <property type="match status" value="1"/>
</dbReference>
<keyword evidence="22" id="KW-0802">TPR repeat</keyword>
<dbReference type="SUPFAM" id="SSF50729">
    <property type="entry name" value="PH domain-like"/>
    <property type="match status" value="4"/>
</dbReference>
<evidence type="ECO:0000313" key="28">
    <source>
        <dbReference type="RefSeq" id="XP_055867748.1"/>
    </source>
</evidence>
<sequence>MFKRKQDVDKHVNAVLSRKRDDKEKSLQGFQIAKLYVDVKEYATARKYLSGFLKVREDVPQAYQLLGDINIALGNKEDALENYKKAISLGGGFVGSNRSLVKKVCELCCELDVDGQMMKFWLEKCELLCPRDEIIYKLKAKVLETVNGHDNVDKENLIASELINQPTNLSLRIKLLNSYMESGKYDEAYDNAVSTDLTTAFIDQLQWFETLSIVFQEYSSKHQDSQSDPGHNEHLLHILRNLSYLSLWKKDIQECVLALTRFDRQLKKAYSIANQDESWTAMLKEMKGQLFFLSGLLLLKKAQNGQLKWQEANHLAGACFLASRSVDPLDAQAPWFVTAPQDHSKFYSWWHLQSYDRLSQVGHMLLRLSQGELTDWTRTVKQQVMTAVGHQKVFKTLFLPRDLKEQGQLSFFYQASEMSDSSDSKEPLTERQMLEIDRVAYQVHLNDLSHLVWLCLQRYSPDKEAQPNYHFSILENIQHSVKNLDNSGAETLCQLDLLVFLLATVKCASSALRENKYLYDEHSGQPTLLPVCLSKPLCTLEQSEWWSAAYKFCTNTVKEDFSKLRRILIRGIETVRLIGSHGMSISMTVHIAKSLDAKVKSIKKSEFGCRCPAYELTALESRAAYYWEKVKFMLEKLHRNQYTPVPKQRLFKEVGDSDVDLPPRLIDKFTAESNFALALVAMNSGMYEKALEGFSTHRSPWAKYHSAQIFKLLAEQEDRNDGSEDSSIKKQALLNKARDCLYDVLDRLGGDKSHQLNTLVSNDLDDIETLIHGAEYEEREASTSSSFHTPSKFPNELRATPSTNGLVHSTPRNFLLEADEQDSGKSNVETNTGRREHNVSSSTDHYDRPRPSPERLDSQIRSLSYSQTSLFKMVLDRNEELIMINGKMMEELRDNNVQLKNVLTENKSLMEELKNFLVENRDMMKEMKSELNALKVSHLPGPTPPIPPAPPLFVPQIPAAGPPRPFPSYPPPSYGGYVINSPVPQPQAPLSAAGPTYRPSGLPGSRTSNVGKYRPQSEEDEEEEDDLSNIEREYFEHEQSYNQYFTPEAQIIQDWSVTSRPGIESQPPMSIPPLQPRMNIPAPGYFASALRGQALQYTQNTPVQPLPYAQNAPGQPLQYAQATPGQPVKATPGPGFFSSPALVTTPVVPISTPSSAKPSDASSSPALMAALTSHGSITKGISTTVSSTTPEVGASTQSESRVKSLFQARAVLEPKKTSGNMTIYFDSFSNRATVLMMSDNKEILFHHDVNALRIEPSFNPTHVIWTGIKVGSQDSQKITVSLENAALASQLKEALLKAAQLIQPKVPATQVATPSAGIGSIFAPAATTSSTPGSQKTSSTTFGGFSFNTKPIVQESKAQPATPVPNKPSPAGATSKDAAPKPFAGFTLTPSSLGTKSEGLFSVPAKADSTTPAASKPPSGPSTPVSSKSASGPLKSPAAVTKSPGGHEDDHVEDYEPNVDFKPVISLPELVEKKTGEENETGVFVERCMLFRFDHDSKQWKERGVGELKILKSKDRLKYRIVMRRDQILKLCANHTLNANLKLTPMATSDRAWCYSVMDFSEEEMKMEQLAVKFKTAEKASLFKTVFEDCCQQLQAAEESADAKEESSLKEQSKPVSTNVTDSNNSTNAKPLSELFKPKAGAWECQGCYIRNNTDVLKCPACGTTKPGAVQSTAPVKPATEAVKPLSELFKLSTGTWECGACLVRNKADVVNCAACNTLKPGAKVESTPKTGASGLASGLSSGSGGTGFKFGSASTPSAGGFGLSSSATNATSSGFIFGGPAASAGAAAPTGGFKFGAPSTSAGAPAPTGGFSFGLASTTTASSTTTTTATSTTTTTLTTTSSGFKIGATAFPTTTNSSLSGTSTVTPTATPSSSGFKFGASAPSEFSFKVNSATPAQQPTGKSEFVFGTPAKPSTVPNTSSFSFDKSTPKEATKGPDTTGLLAKLLTSEDTPVASKSQTGFNFTMPSKSNTSLSNGQPSTPGFQFSFNKSPVKSGVPESPEVDEQGLYVNKEGDDSHIHFEPVVALPDKVEVKTGEEDETILFESRGKMYRFVSGEWKEKGVGVVKILEHKINKKTRVLMRRDQVLKICCNHIIDSAISLQPMAKSDGKAWVWYALDFTEEEGQMEQLAVRFRTAEIASEFKTVFEKCCANANSTSPAKQQVEQSASVTVKKELFKVDDNTSDDVVFVGEDKPTQEQVLKARQYLLPDTFYLYENKSPCPGCIGCNDGELPATASSTVATSKATPEPKSVAAPVATPVASSAATSAQKKDSQVKAAVPSLFGEDSAGKSSFMFGSNVTVDFSSLASSTSAQGFTWKKAESSSPFHFAGAGQKLFGGGTSSSPSGGGAKTEESEEGDDTAVAPSDDIHFEPVIPLPDLVEVKTGEEDWSPLFCERAKLYKFDKSLGQWKERGIGDMKIMKHTMKIMFRILQRREQVLKVSCNHLISVDMDLKPMATSETAWCWVATDYTDTEPSIEQFAVKFKNKELASKFKDIFEQCQRDLQAGEQVTPDQEGVSKIHKNTTQLFSLHVSQQGTTDLTKKTSLMYKPFAETESTYHFVTPLGDKGNRHHTKALDVSGQDEILSASYTPLGGAKEPSLKSTFVTPLGDKGNRHHTKALDVSGQDEILPASYTPLGGAKEPSLKSTFVTPLGDKGNIHHTKALDVSGQDEILPASYTPLGGAKEPTLKSTFVTPLGDKGNIHHTKALDVSGQDEILPASYTPLGGAKEPSLKSTFVTPLGDKGNRQHTKALDVSGQDEILPASYTPLGGAKEPSLKSTFVTPLGDKGNRQHTKALDVSGQDEILPASYTPLGGAKEPTLKSTFVTPLGDKGNIHHTKALDVSGQDEILPASYTPLGGAKEPSLKSTFVTPLGDKGNIHHTKALDVSGQDEILPASYTPLGGAKEPSLKSTFVTPLGDKGNRQHTKALDVSGQDEILPASYTPLGGAKEPSLKSTFVTPLGDKGNRQHTKALDVSGQDEILPASYTPLGGAKEPSLKSTFVTPLGDKGNIHHTKALDVSGQDEILPASYTPLGGAKEPSLKSTFVTPLSDKGNRHHTKALDVSGQDEILPASYTPLGGAKEPSLKSTFVTPLGDKGNRHHTKALDVSGQDEILPASYTPLGGAKEPTLKSTFVTPLGDKGNRHHTKALDVSGQDEILPASYTPLGGAKEPTLKSTFVTPLGDKGNRHHTKALDVSGQDEILPASYTPLGGAKEPSLKSTFVTPLGDKGNRHHTKALDVSGQDEILPASYTPLGGAKEPSLKSTFVTPLGDKGNRHHTKALDVSGQDEILPASYTPLGGAKEPTLKSTFVTPLGDKGNIHHTKALDVSGQDEILPASYTPLGGVEQPVASKAPAPTEGVTVVEADEGQGDYGEYNEEEEEEDGDKVLLDKRVTLSSFENGSWKKLSVGTLQVKFNEDVGGHSVEFMTDNGERMCNHVICQEHHVHIDVKKHTCEWQPIDYSTDEPIRKHFSAQFSSAASAEEFAQIFQEGQQQAAEFGISENVLNEIDVPEIFSGGALTH</sequence>
<evidence type="ECO:0000256" key="17">
    <source>
        <dbReference type="ARBA" id="ARBA00060842"/>
    </source>
</evidence>
<dbReference type="InterPro" id="IPR001876">
    <property type="entry name" value="Znf_RanBP2"/>
</dbReference>
<dbReference type="SMART" id="SM00547">
    <property type="entry name" value="ZnF_RBZ"/>
    <property type="match status" value="2"/>
</dbReference>
<feature type="coiled-coil region" evidence="23">
    <location>
        <begin position="889"/>
        <end position="926"/>
    </location>
</feature>
<keyword evidence="6" id="KW-0479">Metal-binding</keyword>